<keyword evidence="5" id="KW-1133">Transmembrane helix</keyword>
<gene>
    <name evidence="8" type="ORF">ACFO3Q_11035</name>
</gene>
<keyword evidence="3" id="KW-0249">Electron transport</keyword>
<dbReference type="EMBL" id="JBHSGG010000030">
    <property type="protein sequence ID" value="MFC4728704.1"/>
    <property type="molecule type" value="Genomic_DNA"/>
</dbReference>
<feature type="transmembrane region" description="Helical" evidence="5">
    <location>
        <begin position="46"/>
        <end position="66"/>
    </location>
</feature>
<dbReference type="PROSITE" id="PS51384">
    <property type="entry name" value="FAD_FR"/>
    <property type="match status" value="1"/>
</dbReference>
<keyword evidence="5" id="KW-0812">Transmembrane</keyword>
<dbReference type="CDD" id="cd06200">
    <property type="entry name" value="SiR_like1"/>
    <property type="match status" value="1"/>
</dbReference>
<organism evidence="8 9">
    <name type="scientific">Coralloluteibacterium thermophilum</name>
    <dbReference type="NCBI Taxonomy" id="2707049"/>
    <lineage>
        <taxon>Bacteria</taxon>
        <taxon>Pseudomonadati</taxon>
        <taxon>Pseudomonadota</taxon>
        <taxon>Gammaproteobacteria</taxon>
        <taxon>Lysobacterales</taxon>
        <taxon>Lysobacteraceae</taxon>
        <taxon>Coralloluteibacterium</taxon>
    </lineage>
</organism>
<comment type="caution">
    <text evidence="8">The sequence shown here is derived from an EMBL/GenBank/DDBJ whole genome shotgun (WGS) entry which is preliminary data.</text>
</comment>
<evidence type="ECO:0000256" key="4">
    <source>
        <dbReference type="ARBA" id="ARBA00023797"/>
    </source>
</evidence>
<dbReference type="PROSITE" id="PS50902">
    <property type="entry name" value="FLAVODOXIN_LIKE"/>
    <property type="match status" value="1"/>
</dbReference>
<keyword evidence="2" id="KW-0288">FMN</keyword>
<dbReference type="SUPFAM" id="SSF63380">
    <property type="entry name" value="Riboflavin synthase domain-like"/>
    <property type="match status" value="1"/>
</dbReference>
<dbReference type="SUPFAM" id="SSF52343">
    <property type="entry name" value="Ferredoxin reductase-like, C-terminal NADP-linked domain"/>
    <property type="match status" value="1"/>
</dbReference>
<evidence type="ECO:0000259" key="7">
    <source>
        <dbReference type="PROSITE" id="PS51384"/>
    </source>
</evidence>
<dbReference type="Pfam" id="PF00175">
    <property type="entry name" value="NAD_binding_1"/>
    <property type="match status" value="1"/>
</dbReference>
<sequence length="538" mass="57746">MSQAQRMRAVLGNGLALGLLLVMALALARLQGEALWRLPDVAARDWLLAGTVLAAYVGAVAVQVGWRRRTRRMRTPAGASDADALPIYVASQTGFADELAWRSAEALAGAGVPARVLPLSAFAPEAAPARALFVVSTTGEGDAPDGALRFVREVLAHARPLPHLRYGLLSLGDSEYAAFCGFGRRLESWLRHNGAQPLFDTVEVDNADPGALRHWLHHLGQLAGTHLPDWEPPRYARWRLHARRLLNPGSAGAPAFHLALRPDAAPLPAWEAGDIAEVGPRHAPARVAALLAARGWDGDEEIECDGQRQPLAQVLAEREHLPALAGEPAPAYVARLPRLPHREYSIASVPGDGALELVVRQQRDAAGALGLGSGWLTAHAAPGEAIALRIRSNRGFHPPDPARPLILVGNGTGIAGLRAHLKARALAGARRNWLLFGERSRAHDRFFGEELAAWEADGLLARLDLAFSRDPPGRVYVQDLLAAAADPLRAWIDDGAAVYVCGSLQGMAPAVDAVLREALGEARVDALVEEGRYRRDVY</sequence>
<keyword evidence="3" id="KW-0813">Transport</keyword>
<dbReference type="PRINTS" id="PR00371">
    <property type="entry name" value="FPNCR"/>
</dbReference>
<keyword evidence="9" id="KW-1185">Reference proteome</keyword>
<feature type="domain" description="FAD-binding FR-type" evidence="7">
    <location>
        <begin position="233"/>
        <end position="399"/>
    </location>
</feature>
<evidence type="ECO:0000259" key="6">
    <source>
        <dbReference type="PROSITE" id="PS50902"/>
    </source>
</evidence>
<dbReference type="InterPro" id="IPR001094">
    <property type="entry name" value="Flavdoxin-like"/>
</dbReference>
<dbReference type="PANTHER" id="PTHR19384:SF17">
    <property type="entry name" value="NADPH--CYTOCHROME P450 REDUCTASE"/>
    <property type="match status" value="1"/>
</dbReference>
<dbReference type="Proteomes" id="UP001595892">
    <property type="component" value="Unassembled WGS sequence"/>
</dbReference>
<proteinExistence type="predicted"/>
<dbReference type="InterPro" id="IPR017927">
    <property type="entry name" value="FAD-bd_FR_type"/>
</dbReference>
<evidence type="ECO:0000256" key="1">
    <source>
        <dbReference type="ARBA" id="ARBA00022630"/>
    </source>
</evidence>
<evidence type="ECO:0000313" key="9">
    <source>
        <dbReference type="Proteomes" id="UP001595892"/>
    </source>
</evidence>
<dbReference type="InterPro" id="IPR008254">
    <property type="entry name" value="Flavodoxin/NO_synth"/>
</dbReference>
<accession>A0ABV9NNK6</accession>
<protein>
    <recommendedName>
        <fullName evidence="4">NADPH--hemoprotein reductase</fullName>
        <ecNumber evidence="4">1.6.2.4</ecNumber>
    </recommendedName>
</protein>
<feature type="domain" description="Flavodoxin-like" evidence="6">
    <location>
        <begin position="85"/>
        <end position="220"/>
    </location>
</feature>
<dbReference type="InterPro" id="IPR017938">
    <property type="entry name" value="Riboflavin_synthase-like_b-brl"/>
</dbReference>
<dbReference type="EC" id="1.6.2.4" evidence="4"/>
<dbReference type="PANTHER" id="PTHR19384">
    <property type="entry name" value="NITRIC OXIDE SYNTHASE-RELATED"/>
    <property type="match status" value="1"/>
</dbReference>
<dbReference type="Pfam" id="PF00258">
    <property type="entry name" value="Flavodoxin_1"/>
    <property type="match status" value="1"/>
</dbReference>
<reference evidence="9" key="1">
    <citation type="journal article" date="2019" name="Int. J. Syst. Evol. Microbiol.">
        <title>The Global Catalogue of Microorganisms (GCM) 10K type strain sequencing project: providing services to taxonomists for standard genome sequencing and annotation.</title>
        <authorList>
            <consortium name="The Broad Institute Genomics Platform"/>
            <consortium name="The Broad Institute Genome Sequencing Center for Infectious Disease"/>
            <person name="Wu L."/>
            <person name="Ma J."/>
        </authorList>
    </citation>
    <scope>NUCLEOTIDE SEQUENCE [LARGE SCALE GENOMIC DNA]</scope>
    <source>
        <strain evidence="9">CGMCC 1.13574</strain>
    </source>
</reference>
<evidence type="ECO:0000256" key="5">
    <source>
        <dbReference type="SAM" id="Phobius"/>
    </source>
</evidence>
<evidence type="ECO:0000313" key="8">
    <source>
        <dbReference type="EMBL" id="MFC4728704.1"/>
    </source>
</evidence>
<dbReference type="PRINTS" id="PR00369">
    <property type="entry name" value="FLAVODOXIN"/>
</dbReference>
<dbReference type="Gene3D" id="3.40.50.80">
    <property type="entry name" value="Nucleotide-binding domain of ferredoxin-NADP reductase (FNR) module"/>
    <property type="match status" value="1"/>
</dbReference>
<keyword evidence="5" id="KW-0472">Membrane</keyword>
<dbReference type="InterPro" id="IPR001433">
    <property type="entry name" value="OxRdtase_FAD/NAD-bd"/>
</dbReference>
<keyword evidence="1" id="KW-0285">Flavoprotein</keyword>
<dbReference type="Gene3D" id="3.40.50.360">
    <property type="match status" value="1"/>
</dbReference>
<dbReference type="SUPFAM" id="SSF52218">
    <property type="entry name" value="Flavoproteins"/>
    <property type="match status" value="1"/>
</dbReference>
<dbReference type="RefSeq" id="WP_377004743.1">
    <property type="nucleotide sequence ID" value="NZ_JBHSGG010000030.1"/>
</dbReference>
<dbReference type="InterPro" id="IPR039261">
    <property type="entry name" value="FNR_nucleotide-bd"/>
</dbReference>
<evidence type="ECO:0000256" key="3">
    <source>
        <dbReference type="ARBA" id="ARBA00022982"/>
    </source>
</evidence>
<evidence type="ECO:0000256" key="2">
    <source>
        <dbReference type="ARBA" id="ARBA00022643"/>
    </source>
</evidence>
<dbReference type="InterPro" id="IPR001709">
    <property type="entry name" value="Flavoprot_Pyr_Nucl_cyt_Rdtase"/>
</dbReference>
<name>A0ABV9NNK6_9GAMM</name>
<dbReference type="InterPro" id="IPR029039">
    <property type="entry name" value="Flavoprotein-like_sf"/>
</dbReference>